<dbReference type="Pfam" id="PF08239">
    <property type="entry name" value="SH3_3"/>
    <property type="match status" value="2"/>
</dbReference>
<dbReference type="InterPro" id="IPR051202">
    <property type="entry name" value="Peptidase_C40"/>
</dbReference>
<feature type="domain" description="NlpC/P60" evidence="7">
    <location>
        <begin position="168"/>
        <end position="292"/>
    </location>
</feature>
<proteinExistence type="inferred from homology"/>
<dbReference type="PANTHER" id="PTHR47053:SF1">
    <property type="entry name" value="MUREIN DD-ENDOPEPTIDASE MEPH-RELATED"/>
    <property type="match status" value="1"/>
</dbReference>
<keyword evidence="3" id="KW-0378">Hydrolase</keyword>
<dbReference type="GO" id="GO:0006508">
    <property type="term" value="P:proteolysis"/>
    <property type="evidence" value="ECO:0007669"/>
    <property type="project" value="UniProtKB-KW"/>
</dbReference>
<evidence type="ECO:0000259" key="6">
    <source>
        <dbReference type="PROSITE" id="PS51781"/>
    </source>
</evidence>
<evidence type="ECO:0000256" key="1">
    <source>
        <dbReference type="ARBA" id="ARBA00007074"/>
    </source>
</evidence>
<keyword evidence="2" id="KW-0645">Protease</keyword>
<evidence type="ECO:0000259" key="7">
    <source>
        <dbReference type="PROSITE" id="PS51935"/>
    </source>
</evidence>
<dbReference type="AlphaFoldDB" id="A0A9D1K9I1"/>
<evidence type="ECO:0000256" key="3">
    <source>
        <dbReference type="ARBA" id="ARBA00022801"/>
    </source>
</evidence>
<evidence type="ECO:0000313" key="8">
    <source>
        <dbReference type="EMBL" id="HIS97242.1"/>
    </source>
</evidence>
<keyword evidence="5" id="KW-0732">Signal</keyword>
<reference evidence="8" key="1">
    <citation type="submission" date="2020-10" db="EMBL/GenBank/DDBJ databases">
        <authorList>
            <person name="Gilroy R."/>
        </authorList>
    </citation>
    <scope>NUCLEOTIDE SEQUENCE</scope>
    <source>
        <strain evidence="8">ChiHecec3B27-6122</strain>
    </source>
</reference>
<dbReference type="EMBL" id="DVJS01000111">
    <property type="protein sequence ID" value="HIS97242.1"/>
    <property type="molecule type" value="Genomic_DNA"/>
</dbReference>
<dbReference type="GO" id="GO:0008234">
    <property type="term" value="F:cysteine-type peptidase activity"/>
    <property type="evidence" value="ECO:0007669"/>
    <property type="project" value="UniProtKB-KW"/>
</dbReference>
<gene>
    <name evidence="8" type="ORF">IAD42_04630</name>
</gene>
<dbReference type="SMART" id="SM00287">
    <property type="entry name" value="SH3b"/>
    <property type="match status" value="2"/>
</dbReference>
<keyword evidence="4" id="KW-0788">Thiol protease</keyword>
<dbReference type="Pfam" id="PF00877">
    <property type="entry name" value="NLPC_P60"/>
    <property type="match status" value="1"/>
</dbReference>
<dbReference type="Gene3D" id="3.90.1720.10">
    <property type="entry name" value="endopeptidase domain like (from Nostoc punctiforme)"/>
    <property type="match status" value="1"/>
</dbReference>
<dbReference type="InterPro" id="IPR038765">
    <property type="entry name" value="Papain-like_cys_pep_sf"/>
</dbReference>
<evidence type="ECO:0000256" key="4">
    <source>
        <dbReference type="ARBA" id="ARBA00022807"/>
    </source>
</evidence>
<feature type="domain" description="SH3b" evidence="6">
    <location>
        <begin position="95"/>
        <end position="157"/>
    </location>
</feature>
<dbReference type="PROSITE" id="PS51781">
    <property type="entry name" value="SH3B"/>
    <property type="match status" value="2"/>
</dbReference>
<dbReference type="InterPro" id="IPR000064">
    <property type="entry name" value="NLP_P60_dom"/>
</dbReference>
<sequence length="292" mass="31173">MRKSVVRPLVAGALCVSALMTGAMADCIGGAETTTAVNMRSGAGTGYSVITTLAEGTAVIVEEDDGSGWYKVNYNGESGYMSAQYMSFAETMELSAEGWVDGTSVRMRAAAGTDSEVVRMTTDGESVEIIGVEGEWYKVVAGGETGYIRSDYVSLVEPDSAAATVTDGSLGSQIVAFAEQYLGVPYVWAGNYPNTGFDCSGFVCYVFRNFGYSLYRTTYDQYDYNGEYVAKEDLQVGDLVFFSSSSYAVGHVGIYIGDGEFIHASSGAGYVTISGLDESYYTRNYVGAKRIG</sequence>
<feature type="chain" id="PRO_5039108543" evidence="5">
    <location>
        <begin position="26"/>
        <end position="292"/>
    </location>
</feature>
<reference evidence="8" key="2">
    <citation type="journal article" date="2021" name="PeerJ">
        <title>Extensive microbial diversity within the chicken gut microbiome revealed by metagenomics and culture.</title>
        <authorList>
            <person name="Gilroy R."/>
            <person name="Ravi A."/>
            <person name="Getino M."/>
            <person name="Pursley I."/>
            <person name="Horton D.L."/>
            <person name="Alikhan N.F."/>
            <person name="Baker D."/>
            <person name="Gharbi K."/>
            <person name="Hall N."/>
            <person name="Watson M."/>
            <person name="Adriaenssens E.M."/>
            <person name="Foster-Nyarko E."/>
            <person name="Jarju S."/>
            <person name="Secka A."/>
            <person name="Antonio M."/>
            <person name="Oren A."/>
            <person name="Chaudhuri R.R."/>
            <person name="La Ragione R."/>
            <person name="Hildebrand F."/>
            <person name="Pallen M.J."/>
        </authorList>
    </citation>
    <scope>NUCLEOTIDE SEQUENCE</scope>
    <source>
        <strain evidence="8">ChiHecec3B27-6122</strain>
    </source>
</reference>
<comment type="similarity">
    <text evidence="1">Belongs to the peptidase C40 family.</text>
</comment>
<evidence type="ECO:0000256" key="5">
    <source>
        <dbReference type="SAM" id="SignalP"/>
    </source>
</evidence>
<dbReference type="PROSITE" id="PS51935">
    <property type="entry name" value="NLPC_P60"/>
    <property type="match status" value="1"/>
</dbReference>
<feature type="signal peptide" evidence="5">
    <location>
        <begin position="1"/>
        <end position="25"/>
    </location>
</feature>
<evidence type="ECO:0000313" key="9">
    <source>
        <dbReference type="Proteomes" id="UP000886876"/>
    </source>
</evidence>
<dbReference type="Proteomes" id="UP000886876">
    <property type="component" value="Unassembled WGS sequence"/>
</dbReference>
<dbReference type="SUPFAM" id="SSF54001">
    <property type="entry name" value="Cysteine proteinases"/>
    <property type="match status" value="1"/>
</dbReference>
<accession>A0A9D1K9I1</accession>
<dbReference type="PANTHER" id="PTHR47053">
    <property type="entry name" value="MUREIN DD-ENDOPEPTIDASE MEPH-RELATED"/>
    <property type="match status" value="1"/>
</dbReference>
<feature type="domain" description="SH3b" evidence="6">
    <location>
        <begin position="23"/>
        <end position="90"/>
    </location>
</feature>
<dbReference type="InterPro" id="IPR003646">
    <property type="entry name" value="SH3-like_bac-type"/>
</dbReference>
<evidence type="ECO:0000256" key="2">
    <source>
        <dbReference type="ARBA" id="ARBA00022670"/>
    </source>
</evidence>
<name>A0A9D1K9I1_9FIRM</name>
<organism evidence="8 9">
    <name type="scientific">Candidatus Scatomorpha pullistercoris</name>
    <dbReference type="NCBI Taxonomy" id="2840929"/>
    <lineage>
        <taxon>Bacteria</taxon>
        <taxon>Bacillati</taxon>
        <taxon>Bacillota</taxon>
        <taxon>Clostridia</taxon>
        <taxon>Eubacteriales</taxon>
        <taxon>Candidatus Scatomorpha</taxon>
    </lineage>
</organism>
<protein>
    <submittedName>
        <fullName evidence="8">SH3 domain-containing protein</fullName>
    </submittedName>
</protein>
<dbReference type="Gene3D" id="2.30.30.40">
    <property type="entry name" value="SH3 Domains"/>
    <property type="match status" value="2"/>
</dbReference>
<comment type="caution">
    <text evidence="8">The sequence shown here is derived from an EMBL/GenBank/DDBJ whole genome shotgun (WGS) entry which is preliminary data.</text>
</comment>